<comment type="caution">
    <text evidence="7">The sequence shown here is derived from an EMBL/GenBank/DDBJ whole genome shotgun (WGS) entry which is preliminary data.</text>
</comment>
<accession>A0A834XSI6</accession>
<evidence type="ECO:0000256" key="1">
    <source>
        <dbReference type="ARBA" id="ARBA00005375"/>
    </source>
</evidence>
<keyword evidence="2" id="KW-0378">Hydrolase</keyword>
<dbReference type="SUPFAM" id="SSF53254">
    <property type="entry name" value="Phosphoglycerate mutase-like"/>
    <property type="match status" value="1"/>
</dbReference>
<evidence type="ECO:0000256" key="3">
    <source>
        <dbReference type="ARBA" id="ARBA00036311"/>
    </source>
</evidence>
<evidence type="ECO:0000256" key="6">
    <source>
        <dbReference type="SAM" id="Phobius"/>
    </source>
</evidence>
<dbReference type="EMBL" id="JACMRX010000003">
    <property type="protein sequence ID" value="KAF7992640.1"/>
    <property type="molecule type" value="Genomic_DNA"/>
</dbReference>
<feature type="transmembrane region" description="Helical" evidence="6">
    <location>
        <begin position="15"/>
        <end position="36"/>
    </location>
</feature>
<dbReference type="GO" id="GO:0006024">
    <property type="term" value="P:glycosaminoglycan biosynthetic process"/>
    <property type="evidence" value="ECO:0007669"/>
    <property type="project" value="TreeGrafter"/>
</dbReference>
<keyword evidence="6" id="KW-0812">Transmembrane</keyword>
<evidence type="ECO:0000256" key="5">
    <source>
        <dbReference type="ARBA" id="ARBA00041499"/>
    </source>
</evidence>
<proteinExistence type="inferred from homology"/>
<dbReference type="Pfam" id="PF00328">
    <property type="entry name" value="His_Phos_2"/>
    <property type="match status" value="1"/>
</dbReference>
<name>A0A834XSI6_APHGI</name>
<evidence type="ECO:0000256" key="2">
    <source>
        <dbReference type="ARBA" id="ARBA00022801"/>
    </source>
</evidence>
<dbReference type="InterPro" id="IPR000560">
    <property type="entry name" value="His_Pase_clade-2"/>
</dbReference>
<evidence type="ECO:0000256" key="4">
    <source>
        <dbReference type="ARBA" id="ARBA00040357"/>
    </source>
</evidence>
<keyword evidence="6" id="KW-0472">Membrane</keyword>
<dbReference type="CDD" id="cd07061">
    <property type="entry name" value="HP_HAP_like"/>
    <property type="match status" value="1"/>
</dbReference>
<dbReference type="InterPro" id="IPR029033">
    <property type="entry name" value="His_PPase_superfam"/>
</dbReference>
<evidence type="ECO:0000313" key="7">
    <source>
        <dbReference type="EMBL" id="KAF7992640.1"/>
    </source>
</evidence>
<comment type="similarity">
    <text evidence="1">Belongs to the histidine acid phosphatase family.</text>
</comment>
<dbReference type="Gene3D" id="3.40.50.1240">
    <property type="entry name" value="Phosphoglycerate mutase-like"/>
    <property type="match status" value="1"/>
</dbReference>
<dbReference type="GO" id="GO:0050650">
    <property type="term" value="P:chondroitin sulfate proteoglycan biosynthetic process"/>
    <property type="evidence" value="ECO:0007669"/>
    <property type="project" value="TreeGrafter"/>
</dbReference>
<evidence type="ECO:0000313" key="8">
    <source>
        <dbReference type="Proteomes" id="UP000639338"/>
    </source>
</evidence>
<reference evidence="7 8" key="1">
    <citation type="submission" date="2020-08" db="EMBL/GenBank/DDBJ databases">
        <title>Aphidius gifuensis genome sequencing and assembly.</title>
        <authorList>
            <person name="Du Z."/>
        </authorList>
    </citation>
    <scope>NUCLEOTIDE SEQUENCE [LARGE SCALE GENOMIC DNA]</scope>
    <source>
        <strain evidence="7">YNYX2018</strain>
        <tissue evidence="7">Adults</tissue>
    </source>
</reference>
<keyword evidence="6" id="KW-1133">Transmembrane helix</keyword>
<dbReference type="OrthoDB" id="10262962at2759"/>
<dbReference type="GO" id="GO:0005794">
    <property type="term" value="C:Golgi apparatus"/>
    <property type="evidence" value="ECO:0007669"/>
    <property type="project" value="TreeGrafter"/>
</dbReference>
<protein>
    <recommendedName>
        <fullName evidence="4">2-phosphoxylose phosphatase 1</fullName>
    </recommendedName>
    <alternativeName>
        <fullName evidence="5">Acid phosphatase-like protein 2</fullName>
    </alternativeName>
</protein>
<gene>
    <name evidence="7" type="ORF">HCN44_004984</name>
</gene>
<organism evidence="7 8">
    <name type="scientific">Aphidius gifuensis</name>
    <name type="common">Parasitoid wasp</name>
    <dbReference type="NCBI Taxonomy" id="684658"/>
    <lineage>
        <taxon>Eukaryota</taxon>
        <taxon>Metazoa</taxon>
        <taxon>Ecdysozoa</taxon>
        <taxon>Arthropoda</taxon>
        <taxon>Hexapoda</taxon>
        <taxon>Insecta</taxon>
        <taxon>Pterygota</taxon>
        <taxon>Neoptera</taxon>
        <taxon>Endopterygota</taxon>
        <taxon>Hymenoptera</taxon>
        <taxon>Apocrita</taxon>
        <taxon>Ichneumonoidea</taxon>
        <taxon>Braconidae</taxon>
        <taxon>Aphidiinae</taxon>
        <taxon>Aphidius</taxon>
    </lineage>
</organism>
<dbReference type="Proteomes" id="UP000639338">
    <property type="component" value="Unassembled WGS sequence"/>
</dbReference>
<dbReference type="GO" id="GO:0016791">
    <property type="term" value="F:phosphatase activity"/>
    <property type="evidence" value="ECO:0007669"/>
    <property type="project" value="TreeGrafter"/>
</dbReference>
<sequence>MLTEMVRLSYQHRAFYCYVILSVWIFLLVAGMYKYMGVDENNSFQVKPISSDHPIREFSRHFKPDIKTKRIFKLCNPPDDINPGVEGKIDSNLTLEGVFIFIRHGDRGPLAHIRNISTVNCAGDLKKNTIYESYKNFLDNATLYYRSIWSQFLGPFHGFPMLPSNTKYCKIGELTTLGIGQLLKTGLLLKNAYFNKLNFSNNTITTNDIVIYSTRYRRTVQSAIALLYTFLNDDNDNNNNYQNFAKLTLKESSSYTFCNNECACPIADKYLKKFYKETGNRLKSHPAVGELIKQSSKIVFEMPDQMKTTHPYNLRDALLTYICHGASLPCINNNSRQCIKSEHITGLFAYTEWESRLNIKSINRKKYGLLRAYGMLKNIVNHMVQMISESKPKIVLFSGHDKTLEYLSIALGILSDNTILPHYATRFIIEICRTNNNNNINNNNDANDYYFRVIVNGKDVTQTIPFCKFTNYYSASYIDKNNDGDYYRKEYKLCSIESIIRQIHDDYFSPFNATNFKDACTN</sequence>
<comment type="catalytic activity">
    <reaction evidence="3">
        <text>3-O-[beta-D-GlcA-(1-&gt;3)-beta-D-Gal-(1-&gt;3)-beta-D-Gal-(1-&gt;4)-beta-D-2-O-P-Xyl]-L-seryl-[protein] + H2O = 3-O-(beta-D-GlcA-(1-&gt;3)-beta-D-Gal-(1-&gt;3)-beta-D-Gal-(1-&gt;4)-beta-D-Xyl)-L-seryl-[protein] + phosphate</text>
        <dbReference type="Rhea" id="RHEA:56512"/>
        <dbReference type="Rhea" id="RHEA-COMP:12573"/>
        <dbReference type="Rhea" id="RHEA-COMP:14559"/>
        <dbReference type="ChEBI" id="CHEBI:15377"/>
        <dbReference type="ChEBI" id="CHEBI:43474"/>
        <dbReference type="ChEBI" id="CHEBI:132093"/>
        <dbReference type="ChEBI" id="CHEBI:140495"/>
    </reaction>
</comment>
<dbReference type="AlphaFoldDB" id="A0A834XSI6"/>
<dbReference type="PANTHER" id="PTHR11567">
    <property type="entry name" value="ACID PHOSPHATASE-RELATED"/>
    <property type="match status" value="1"/>
</dbReference>
<keyword evidence="8" id="KW-1185">Reference proteome</keyword>
<dbReference type="PANTHER" id="PTHR11567:SF110">
    <property type="entry name" value="2-PHOSPHOXYLOSE PHOSPHATASE 1"/>
    <property type="match status" value="1"/>
</dbReference>
<dbReference type="InterPro" id="IPR050645">
    <property type="entry name" value="Histidine_acid_phosphatase"/>
</dbReference>